<proteinExistence type="predicted"/>
<name>F2KSP7_ARCVS</name>
<dbReference type="EMBL" id="CP002588">
    <property type="protein sequence ID" value="AEA48117.1"/>
    <property type="molecule type" value="Genomic_DNA"/>
</dbReference>
<dbReference type="Proteomes" id="UP000008136">
    <property type="component" value="Chromosome"/>
</dbReference>
<dbReference type="KEGG" id="ave:Arcve_2128"/>
<evidence type="ECO:0000313" key="2">
    <source>
        <dbReference type="Proteomes" id="UP000008136"/>
    </source>
</evidence>
<protein>
    <submittedName>
        <fullName evidence="1">Uncharacterized protein</fullName>
    </submittedName>
</protein>
<keyword evidence="2" id="KW-1185">Reference proteome</keyword>
<organism evidence="1 2">
    <name type="scientific">Archaeoglobus veneficus (strain DSM 11195 / SNP6)</name>
    <dbReference type="NCBI Taxonomy" id="693661"/>
    <lineage>
        <taxon>Archaea</taxon>
        <taxon>Methanobacteriati</taxon>
        <taxon>Methanobacteriota</taxon>
        <taxon>Archaeoglobi</taxon>
        <taxon>Archaeoglobales</taxon>
        <taxon>Archaeoglobaceae</taxon>
        <taxon>Archaeoglobus</taxon>
    </lineage>
</organism>
<accession>F2KSP7</accession>
<dbReference type="AlphaFoldDB" id="F2KSP7"/>
<evidence type="ECO:0000313" key="1">
    <source>
        <dbReference type="EMBL" id="AEA48117.1"/>
    </source>
</evidence>
<sequence length="59" mass="6959">MTNVDYEREYNEMLEKAMSKPGLAELMRLYGNINKSIRVSKRCTGRVEYYFATNSDHSF</sequence>
<gene>
    <name evidence="1" type="ordered locus">Arcve_2128</name>
</gene>
<reference evidence="1 2" key="1">
    <citation type="submission" date="2011-03" db="EMBL/GenBank/DDBJ databases">
        <title>The complete genome of Archaeoglobus veneficus SNP6.</title>
        <authorList>
            <consortium name="US DOE Joint Genome Institute (JGI-PGF)"/>
            <person name="Lucas S."/>
            <person name="Copeland A."/>
            <person name="Lapidus A."/>
            <person name="Bruce D."/>
            <person name="Goodwin L."/>
            <person name="Pitluck S."/>
            <person name="Kyrpides N."/>
            <person name="Mavromatis K."/>
            <person name="Pagani I."/>
            <person name="Ivanova N."/>
            <person name="Mikhailova N."/>
            <person name="Lu M."/>
            <person name="Detter J.C."/>
            <person name="Tapia R."/>
            <person name="Han C."/>
            <person name="Land M."/>
            <person name="Hauser L."/>
            <person name="Markowitz V."/>
            <person name="Cheng J.-F."/>
            <person name="Hugenholtz P."/>
            <person name="Woyke T."/>
            <person name="Wu D."/>
            <person name="Spring S."/>
            <person name="Brambilla E."/>
            <person name="Klenk H.-P."/>
            <person name="Eisen J.A."/>
        </authorList>
    </citation>
    <scope>NUCLEOTIDE SEQUENCE [LARGE SCALE GENOMIC DNA]</scope>
    <source>
        <strain>SNP6</strain>
    </source>
</reference>
<dbReference type="HOGENOM" id="CLU_2949082_0_0_2"/>